<dbReference type="InterPro" id="IPR046450">
    <property type="entry name" value="PA_dom_sf"/>
</dbReference>
<dbReference type="SUPFAM" id="SSF53187">
    <property type="entry name" value="Zn-dependent exopeptidases"/>
    <property type="match status" value="1"/>
</dbReference>
<dbReference type="Gene3D" id="3.50.30.30">
    <property type="match status" value="1"/>
</dbReference>
<dbReference type="Pfam" id="PF04389">
    <property type="entry name" value="Peptidase_M28"/>
    <property type="match status" value="1"/>
</dbReference>
<proteinExistence type="predicted"/>
<dbReference type="SUPFAM" id="SSF52025">
    <property type="entry name" value="PA domain"/>
    <property type="match status" value="1"/>
</dbReference>
<dbReference type="PANTHER" id="PTHR12147:SF26">
    <property type="entry name" value="PEPTIDASE M28 DOMAIN-CONTAINING PROTEIN"/>
    <property type="match status" value="1"/>
</dbReference>
<dbReference type="Gene3D" id="3.40.630.10">
    <property type="entry name" value="Zn peptidases"/>
    <property type="match status" value="1"/>
</dbReference>
<dbReference type="Proteomes" id="UP000664480">
    <property type="component" value="Unassembled WGS sequence"/>
</dbReference>
<feature type="domain" description="Peptidase M28" evidence="1">
    <location>
        <begin position="277"/>
        <end position="477"/>
    </location>
</feature>
<gene>
    <name evidence="2" type="ORF">J0A69_15095</name>
</gene>
<organism evidence="2 3">
    <name type="scientific">Algoriphagus pacificus</name>
    <dbReference type="NCBI Taxonomy" id="2811234"/>
    <lineage>
        <taxon>Bacteria</taxon>
        <taxon>Pseudomonadati</taxon>
        <taxon>Bacteroidota</taxon>
        <taxon>Cytophagia</taxon>
        <taxon>Cytophagales</taxon>
        <taxon>Cyclobacteriaceae</taxon>
        <taxon>Algoriphagus</taxon>
    </lineage>
</organism>
<evidence type="ECO:0000313" key="3">
    <source>
        <dbReference type="Proteomes" id="UP000664480"/>
    </source>
</evidence>
<dbReference type="EMBL" id="JAFKCU010000003">
    <property type="protein sequence ID" value="MBN7816773.1"/>
    <property type="molecule type" value="Genomic_DNA"/>
</dbReference>
<reference evidence="2 3" key="1">
    <citation type="submission" date="2021-03" db="EMBL/GenBank/DDBJ databases">
        <title>novel species isolated from a fishpond in China.</title>
        <authorList>
            <person name="Lu H."/>
            <person name="Cai Z."/>
        </authorList>
    </citation>
    <scope>NUCLEOTIDE SEQUENCE [LARGE SCALE GENOMIC DNA]</scope>
    <source>
        <strain evidence="2 3">YJ13C</strain>
    </source>
</reference>
<protein>
    <submittedName>
        <fullName evidence="2">M28 family peptidase</fullName>
    </submittedName>
</protein>
<sequence length="520" mass="57238">MDDSALLEFAETHANADKIKHHIAVLSDDSLRGRLPGTPEYEVAMQYVIDQYNSLGIKPLGNKEGSSFLQPITFRKSIVDESSSFLILNNLDTAKVGIEYFFLGNSSSPEVEFEGELVFAGYGIDAAQFGYNDFENLDVKDKIVVIYNGGPDVLPATERAHFSNTNTKINTLSEKGAQGIIFTTSPGGRGSFRGSYNGSRNGIVSVKMSDGEYAGRSNYGNMKFGGYFDWEFIRKITANEIDLILEKYQQGEVSQPSNSISLKGKVVNNFSEFESANVVGVLEGAELKNEYVIHTAHLDHVGVGRPVNGDSIYNGAHDNASGISAMLEIARLYSELPSKPKRSVIFAAVTAEEMGLLGSLYLAENPVVPSESIVANVNTDMPTMVGPLVSVEPLGAEQSSIMKIVERSTSLLGLKIDEDHLPEEVRFVRSDNYSFVKAGIPALRMKFGIQTKDSPTGLDSAISHMMSEIYHKPSDELGDSFNFEGAKTYVELQFLNSYFINNTEARPTWNENSFFKRFER</sequence>
<accession>A0ABS3CI46</accession>
<dbReference type="InterPro" id="IPR045175">
    <property type="entry name" value="M28_fam"/>
</dbReference>
<name>A0ABS3CI46_9BACT</name>
<evidence type="ECO:0000259" key="1">
    <source>
        <dbReference type="Pfam" id="PF04389"/>
    </source>
</evidence>
<dbReference type="InterPro" id="IPR007484">
    <property type="entry name" value="Peptidase_M28"/>
</dbReference>
<comment type="caution">
    <text evidence="2">The sequence shown here is derived from an EMBL/GenBank/DDBJ whole genome shotgun (WGS) entry which is preliminary data.</text>
</comment>
<keyword evidence="3" id="KW-1185">Reference proteome</keyword>
<evidence type="ECO:0000313" key="2">
    <source>
        <dbReference type="EMBL" id="MBN7816773.1"/>
    </source>
</evidence>
<dbReference type="RefSeq" id="WP_206587439.1">
    <property type="nucleotide sequence ID" value="NZ_JAFKCU010000003.1"/>
</dbReference>
<dbReference type="PANTHER" id="PTHR12147">
    <property type="entry name" value="METALLOPEPTIDASE M28 FAMILY MEMBER"/>
    <property type="match status" value="1"/>
</dbReference>